<evidence type="ECO:0000313" key="4">
    <source>
        <dbReference type="EMBL" id="TGV03611.1"/>
    </source>
</evidence>
<evidence type="ECO:0000256" key="1">
    <source>
        <dbReference type="ARBA" id="ARBA00023284"/>
    </source>
</evidence>
<dbReference type="InterPro" id="IPR017937">
    <property type="entry name" value="Thioredoxin_CS"/>
</dbReference>
<comment type="caution">
    <text evidence="4">The sequence shown here is derived from an EMBL/GenBank/DDBJ whole genome shotgun (WGS) entry which is preliminary data.</text>
</comment>
<dbReference type="CDD" id="cd02966">
    <property type="entry name" value="TlpA_like_family"/>
    <property type="match status" value="1"/>
</dbReference>
<keyword evidence="1" id="KW-0676">Redox-active center</keyword>
<keyword evidence="5" id="KW-1185">Reference proteome</keyword>
<dbReference type="Pfam" id="PF00578">
    <property type="entry name" value="AhpC-TSA"/>
    <property type="match status" value="1"/>
</dbReference>
<gene>
    <name evidence="4" type="ORF">EM932_06180</name>
</gene>
<dbReference type="InterPro" id="IPR036249">
    <property type="entry name" value="Thioredoxin-like_sf"/>
</dbReference>
<dbReference type="InterPro" id="IPR013766">
    <property type="entry name" value="Thioredoxin_domain"/>
</dbReference>
<dbReference type="InterPro" id="IPR000866">
    <property type="entry name" value="AhpC/TSA"/>
</dbReference>
<accession>A0A4S1DZ63</accession>
<evidence type="ECO:0000256" key="2">
    <source>
        <dbReference type="SAM" id="SignalP"/>
    </source>
</evidence>
<dbReference type="PANTHER" id="PTHR42852:SF13">
    <property type="entry name" value="PROTEIN DIPZ"/>
    <property type="match status" value="1"/>
</dbReference>
<feature type="signal peptide" evidence="2">
    <location>
        <begin position="1"/>
        <end position="24"/>
    </location>
</feature>
<dbReference type="OrthoDB" id="1069091at2"/>
<feature type="chain" id="PRO_5020728058" evidence="2">
    <location>
        <begin position="25"/>
        <end position="449"/>
    </location>
</feature>
<dbReference type="EMBL" id="SRSO01000006">
    <property type="protein sequence ID" value="TGV03611.1"/>
    <property type="molecule type" value="Genomic_DNA"/>
</dbReference>
<protein>
    <submittedName>
        <fullName evidence="4">TlpA family protein disulfide reductase</fullName>
    </submittedName>
</protein>
<reference evidence="4 5" key="1">
    <citation type="submission" date="2019-04" db="EMBL/GenBank/DDBJ databases">
        <authorList>
            <person name="Liu A."/>
        </authorList>
    </citation>
    <scope>NUCLEOTIDE SEQUENCE [LARGE SCALE GENOMIC DNA]</scope>
    <source>
        <strain evidence="4 5">RZ03</strain>
    </source>
</reference>
<proteinExistence type="predicted"/>
<dbReference type="SUPFAM" id="SSF52833">
    <property type="entry name" value="Thioredoxin-like"/>
    <property type="match status" value="1"/>
</dbReference>
<dbReference type="RefSeq" id="WP_135876305.1">
    <property type="nucleotide sequence ID" value="NZ_SRSO01000006.1"/>
</dbReference>
<keyword evidence="2" id="KW-0732">Signal</keyword>
<dbReference type="Proteomes" id="UP000307602">
    <property type="component" value="Unassembled WGS sequence"/>
</dbReference>
<evidence type="ECO:0000313" key="5">
    <source>
        <dbReference type="Proteomes" id="UP000307602"/>
    </source>
</evidence>
<dbReference type="Gene3D" id="3.40.30.10">
    <property type="entry name" value="Glutaredoxin"/>
    <property type="match status" value="1"/>
</dbReference>
<feature type="domain" description="Thioredoxin" evidence="3">
    <location>
        <begin position="303"/>
        <end position="449"/>
    </location>
</feature>
<dbReference type="InterPro" id="IPR050553">
    <property type="entry name" value="Thioredoxin_ResA/DsbE_sf"/>
</dbReference>
<dbReference type="PANTHER" id="PTHR42852">
    <property type="entry name" value="THIOL:DISULFIDE INTERCHANGE PROTEIN DSBE"/>
    <property type="match status" value="1"/>
</dbReference>
<dbReference type="AlphaFoldDB" id="A0A4S1DZ63"/>
<sequence>MNLKTITSFLMLLSYVGFTNSVCSQNNNTNTKTPLENIADEKTQVEKDWEHLNYIKNMFTSTYEEAEIVKKANVFEYLKYVDELKLNRNRLVEDFLNKYPNNSHYEKALRFFLSSPFRPLFIAENMPEDQSQFLLKFQRTSSSKEWAQARRALPIDEQAKERWLQYGNKLIEITLASNASIDRKLLVSMGLISRDYMLAKERYFCLPKEPMESDYWESIDTYYWASFRQRLYKLIDTYPNSERLSRYIPSFLNNLKQVSPKLARTYMKEFFIKTGNSSPLSDRLGVKALHKVLANNLEAEETLEKKSSEEPLEMVFTSMGGKEINLNNLRGKVVLIDFWSINCAPCLKEMPHLKSLYDKYRNQGFEVIGIVAHGDKAKELVEEIIKKKNATWPQRLDNGADALVSFHALYNITALPTVWLLDKEGKIVDRNARGERLEPLIRKYLGLEN</sequence>
<dbReference type="PROSITE" id="PS00194">
    <property type="entry name" value="THIOREDOXIN_1"/>
    <property type="match status" value="1"/>
</dbReference>
<dbReference type="PROSITE" id="PS51352">
    <property type="entry name" value="THIOREDOXIN_2"/>
    <property type="match status" value="1"/>
</dbReference>
<dbReference type="GO" id="GO:0016491">
    <property type="term" value="F:oxidoreductase activity"/>
    <property type="evidence" value="ECO:0007669"/>
    <property type="project" value="InterPro"/>
</dbReference>
<organism evidence="4 5">
    <name type="scientific">Flavivirga rizhaonensis</name>
    <dbReference type="NCBI Taxonomy" id="2559571"/>
    <lineage>
        <taxon>Bacteria</taxon>
        <taxon>Pseudomonadati</taxon>
        <taxon>Bacteroidota</taxon>
        <taxon>Flavobacteriia</taxon>
        <taxon>Flavobacteriales</taxon>
        <taxon>Flavobacteriaceae</taxon>
        <taxon>Flavivirga</taxon>
    </lineage>
</organism>
<evidence type="ECO:0000259" key="3">
    <source>
        <dbReference type="PROSITE" id="PS51352"/>
    </source>
</evidence>
<dbReference type="GO" id="GO:0016209">
    <property type="term" value="F:antioxidant activity"/>
    <property type="evidence" value="ECO:0007669"/>
    <property type="project" value="InterPro"/>
</dbReference>
<name>A0A4S1DZ63_9FLAO</name>